<proteinExistence type="predicted"/>
<protein>
    <submittedName>
        <fullName evidence="1">5-carboxymethyl-2-hydroxymuconate Delta-isomerase</fullName>
    </submittedName>
</protein>
<dbReference type="InterPro" id="IPR014347">
    <property type="entry name" value="Tautomerase/MIF_sf"/>
</dbReference>
<dbReference type="AlphaFoldDB" id="A0A5J6SRT0"/>
<keyword evidence="1" id="KW-0413">Isomerase</keyword>
<dbReference type="PANTHER" id="PTHR37950">
    <property type="entry name" value="4-HYDROXYPHENYLACETATE CATABOLISM PROTEIN"/>
    <property type="match status" value="1"/>
</dbReference>
<dbReference type="CDD" id="cd00580">
    <property type="entry name" value="CHMI"/>
    <property type="match status" value="1"/>
</dbReference>
<dbReference type="SUPFAM" id="SSF55331">
    <property type="entry name" value="Tautomerase/MIF"/>
    <property type="match status" value="1"/>
</dbReference>
<accession>A0A5J6SRT0</accession>
<dbReference type="PANTHER" id="PTHR37950:SF1">
    <property type="entry name" value="4-HYDROXYPHENYLACETATE CATABOLISM PROTEIN"/>
    <property type="match status" value="1"/>
</dbReference>
<dbReference type="Pfam" id="PF02962">
    <property type="entry name" value="CHMI"/>
    <property type="match status" value="1"/>
</dbReference>
<dbReference type="RefSeq" id="WP_151701601.1">
    <property type="nucleotide sequence ID" value="NZ_CP031223.1"/>
</dbReference>
<reference evidence="1 2" key="1">
    <citation type="submission" date="2018-07" db="EMBL/GenBank/DDBJ databases">
        <title>Complete genome sequence of Psychrobacillus sp. PB01, isolated from iceberg, and comparative genome analysis of Psychrobacillus strains.</title>
        <authorList>
            <person name="Lee P.C."/>
        </authorList>
    </citation>
    <scope>NUCLEOTIDE SEQUENCE [LARGE SCALE GENOMIC DNA]</scope>
    <source>
        <strain evidence="1 2">PB01</strain>
    </source>
</reference>
<dbReference type="GO" id="GO:0008704">
    <property type="term" value="F:5-carboxymethyl-2-hydroxymuconate delta-isomerase activity"/>
    <property type="evidence" value="ECO:0007669"/>
    <property type="project" value="InterPro"/>
</dbReference>
<organism evidence="1 2">
    <name type="scientific">Psychrobacillus glaciei</name>
    <dbReference type="NCBI Taxonomy" id="2283160"/>
    <lineage>
        <taxon>Bacteria</taxon>
        <taxon>Bacillati</taxon>
        <taxon>Bacillota</taxon>
        <taxon>Bacilli</taxon>
        <taxon>Bacillales</taxon>
        <taxon>Bacillaceae</taxon>
        <taxon>Psychrobacillus</taxon>
    </lineage>
</organism>
<gene>
    <name evidence="1" type="ORF">PB01_19035</name>
</gene>
<dbReference type="InterPro" id="IPR004220">
    <property type="entry name" value="5-COMe_2-OHmuconate_Isoase"/>
</dbReference>
<dbReference type="Proteomes" id="UP000325517">
    <property type="component" value="Chromosome"/>
</dbReference>
<dbReference type="EMBL" id="CP031223">
    <property type="protein sequence ID" value="QFG00722.1"/>
    <property type="molecule type" value="Genomic_DNA"/>
</dbReference>
<sequence>MPHFIVEYTDNIKDEANLAKLFEEIHKVLIARDTIFPIGGIRSRAIELKEYRVADGAEDDAFVHVMFKIGSGRSKEIKEEVCTSLFEVIKEHFSSLMAQRYLALSMELIEFSESGTYKQNNIHVRFKK</sequence>
<evidence type="ECO:0000313" key="2">
    <source>
        <dbReference type="Proteomes" id="UP000325517"/>
    </source>
</evidence>
<dbReference type="OrthoDB" id="9814215at2"/>
<keyword evidence="2" id="KW-1185">Reference proteome</keyword>
<dbReference type="Gene3D" id="3.30.429.10">
    <property type="entry name" value="Macrophage Migration Inhibitory Factor"/>
    <property type="match status" value="1"/>
</dbReference>
<name>A0A5J6SRT0_9BACI</name>
<dbReference type="KEGG" id="psyo:PB01_19035"/>
<evidence type="ECO:0000313" key="1">
    <source>
        <dbReference type="EMBL" id="QFG00722.1"/>
    </source>
</evidence>